<reference evidence="3" key="1">
    <citation type="submission" date="2024-02" db="EMBL/GenBank/DDBJ databases">
        <authorList>
            <consortium name="ELIXIR-Norway"/>
            <consortium name="Elixir Norway"/>
        </authorList>
    </citation>
    <scope>NUCLEOTIDE SEQUENCE</scope>
</reference>
<feature type="region of interest" description="Disordered" evidence="1">
    <location>
        <begin position="671"/>
        <end position="721"/>
    </location>
</feature>
<dbReference type="EMBL" id="OZ019901">
    <property type="protein sequence ID" value="CAK9237632.1"/>
    <property type="molecule type" value="Genomic_DNA"/>
</dbReference>
<proteinExistence type="predicted"/>
<evidence type="ECO:0000313" key="4">
    <source>
        <dbReference type="Proteomes" id="UP001497512"/>
    </source>
</evidence>
<feature type="compositionally biased region" description="Polar residues" evidence="1">
    <location>
        <begin position="711"/>
        <end position="720"/>
    </location>
</feature>
<keyword evidence="2" id="KW-0812">Transmembrane</keyword>
<feature type="transmembrane region" description="Helical" evidence="2">
    <location>
        <begin position="627"/>
        <end position="649"/>
    </location>
</feature>
<evidence type="ECO:0000256" key="2">
    <source>
        <dbReference type="SAM" id="Phobius"/>
    </source>
</evidence>
<keyword evidence="2" id="KW-0472">Membrane</keyword>
<accession>A0ABP0V4S4</accession>
<evidence type="ECO:0000256" key="1">
    <source>
        <dbReference type="SAM" id="MobiDB-lite"/>
    </source>
</evidence>
<name>A0ABP0V4S4_9BRYO</name>
<keyword evidence="4" id="KW-1185">Reference proteome</keyword>
<sequence length="760" mass="84111">MPILHLIRKPLSILRTACSSVFQLAASDRETSGFRPDQQQASDQAFWPSLGSKEESVTIAVKLEMAATNADGNALTSTRTLTLRNRIGYVANSVTVFQRNHILPSQHPRFDLAYTWLFLFFCLAAVTIIATLQIEQRNKTANYLHQKITPELILDGQYTCACTLPQNLLALQNSPIQTVSNSDLRPCYSKDELSTITVVQFNNDTAYDVAKTVESFNASVNLSYASNEKGWVFLEQEATELVLWTSNDNGTLSSICKGVPYLDTVFTLSLEDPNLPVYFNYPLSYMRMAIEYNCSDCNVCSPEALMNAFNKSKASFLVPIDQWVECSGFGNDTNSSNACNATQSYHGRCNLYPTFDISMSTRLEEVIDTLELMNSSLDITTHTSKGQKGIEMHANVLYYNQSKVVEKNNVTYGYFQRDASMDPIWPILVASYPNIAGSCLDMESFDVSVCNGTSICNVYKELDGNGVSTAALNCIDFSQDYDSCVLLANVSGNENIRDKLCQRNSPSCQKVLPYQVKYLIPDLATTPPDTMSVSIIMNNSWLQTYKNGVCSTVYAEVVPYTLPSGRSVFLETNCTSQDLCTITGNYNAVNDTPDMLQPRPVDGPDRKNLESSLTPNYVCYKLTKVPWFTFAITLFGTIGGWLTTMYTVANMFYSPAHDRWDAWCTRRTGSGRVGPVADTDDSTNGDDQLNAGSDAPVSESTSSRHDPNIVAGQSHSTKTVELSPVETVVEQTIQPGNPVIRQRSIARSVSEKEVTGLPQL</sequence>
<keyword evidence="2" id="KW-1133">Transmembrane helix</keyword>
<dbReference type="Proteomes" id="UP001497512">
    <property type="component" value="Chromosome 9"/>
</dbReference>
<protein>
    <submittedName>
        <fullName evidence="3">Uncharacterized protein</fullName>
    </submittedName>
</protein>
<feature type="transmembrane region" description="Helical" evidence="2">
    <location>
        <begin position="112"/>
        <end position="132"/>
    </location>
</feature>
<gene>
    <name evidence="3" type="ORF">CSSPTR1EN2_LOCUS23800</name>
</gene>
<evidence type="ECO:0000313" key="3">
    <source>
        <dbReference type="EMBL" id="CAK9237632.1"/>
    </source>
</evidence>
<organism evidence="3 4">
    <name type="scientific">Sphagnum troendelagicum</name>
    <dbReference type="NCBI Taxonomy" id="128251"/>
    <lineage>
        <taxon>Eukaryota</taxon>
        <taxon>Viridiplantae</taxon>
        <taxon>Streptophyta</taxon>
        <taxon>Embryophyta</taxon>
        <taxon>Bryophyta</taxon>
        <taxon>Sphagnophytina</taxon>
        <taxon>Sphagnopsida</taxon>
        <taxon>Sphagnales</taxon>
        <taxon>Sphagnaceae</taxon>
        <taxon>Sphagnum</taxon>
    </lineage>
</organism>